<keyword evidence="1" id="KW-0472">Membrane</keyword>
<evidence type="ECO:0000313" key="2">
    <source>
        <dbReference type="EMBL" id="BBB31681.1"/>
    </source>
</evidence>
<gene>
    <name evidence="2" type="ORF">TTHT_0027</name>
</gene>
<accession>A0A7R6SXN2</accession>
<dbReference type="Pfam" id="PF07963">
    <property type="entry name" value="N_methyl"/>
    <property type="match status" value="1"/>
</dbReference>
<dbReference type="NCBIfam" id="TIGR02532">
    <property type="entry name" value="IV_pilin_GFxxxE"/>
    <property type="match status" value="1"/>
</dbReference>
<dbReference type="PROSITE" id="PS00409">
    <property type="entry name" value="PROKAR_NTER_METHYL"/>
    <property type="match status" value="1"/>
</dbReference>
<keyword evidence="1" id="KW-1133">Transmembrane helix</keyword>
<dbReference type="Proteomes" id="UP000595564">
    <property type="component" value="Chromosome"/>
</dbReference>
<dbReference type="SUPFAM" id="SSF54523">
    <property type="entry name" value="Pili subunits"/>
    <property type="match status" value="1"/>
</dbReference>
<dbReference type="Gene3D" id="3.30.700.10">
    <property type="entry name" value="Glycoprotein, Type 4 Pilin"/>
    <property type="match status" value="1"/>
</dbReference>
<dbReference type="KEGG" id="thyd:TTHT_0027"/>
<dbReference type="PANTHER" id="PTHR30093">
    <property type="entry name" value="GENERAL SECRETION PATHWAY PROTEIN G"/>
    <property type="match status" value="1"/>
</dbReference>
<dbReference type="EMBL" id="AP017470">
    <property type="protein sequence ID" value="BBB31681.1"/>
    <property type="molecule type" value="Genomic_DNA"/>
</dbReference>
<feature type="transmembrane region" description="Helical" evidence="1">
    <location>
        <begin position="12"/>
        <end position="31"/>
    </location>
</feature>
<evidence type="ECO:0000313" key="3">
    <source>
        <dbReference type="Proteomes" id="UP000595564"/>
    </source>
</evidence>
<protein>
    <recommendedName>
        <fullName evidence="4">Prepilin-type N-terminal cleavage/methylation domain-containing protein</fullName>
    </recommendedName>
</protein>
<dbReference type="AlphaFoldDB" id="A0A7R6SXN2"/>
<keyword evidence="1" id="KW-0812">Transmembrane</keyword>
<evidence type="ECO:0000256" key="1">
    <source>
        <dbReference type="SAM" id="Phobius"/>
    </source>
</evidence>
<name>A0A7R6SXN2_9BACT</name>
<organism evidence="2 3">
    <name type="scientific">Thermotomaculum hydrothermale</name>
    <dbReference type="NCBI Taxonomy" id="981385"/>
    <lineage>
        <taxon>Bacteria</taxon>
        <taxon>Pseudomonadati</taxon>
        <taxon>Acidobacteriota</taxon>
        <taxon>Holophagae</taxon>
        <taxon>Thermotomaculales</taxon>
        <taxon>Thermotomaculaceae</taxon>
        <taxon>Thermotomaculum</taxon>
    </lineage>
</organism>
<sequence length="156" mass="17543">MTMRKGFTLIELLIVVAVILILAAIAIPAYLGVQERAKRANVVAQAKALKLELENMLEAVYAPSPSMVAKTIDWNGDGKIDRRDRVPFPRRANASRVANHVKRNWYKFKLNNPWGKKNVFKAGIIYLRASNKRKSITIKAYDDKGNLLYSDVASAE</sequence>
<dbReference type="InterPro" id="IPR045584">
    <property type="entry name" value="Pilin-like"/>
</dbReference>
<evidence type="ECO:0008006" key="4">
    <source>
        <dbReference type="Google" id="ProtNLM"/>
    </source>
</evidence>
<reference evidence="2 3" key="1">
    <citation type="journal article" date="2012" name="Extremophiles">
        <title>Thermotomaculum hydrothermale gen. nov., sp. nov., a novel heterotrophic thermophile within the phylum Acidobacteria from a deep-sea hydrothermal vent chimney in the Southern Okinawa Trough.</title>
        <authorList>
            <person name="Izumi H."/>
            <person name="Nunoura T."/>
            <person name="Miyazaki M."/>
            <person name="Mino S."/>
            <person name="Toki T."/>
            <person name="Takai K."/>
            <person name="Sako Y."/>
            <person name="Sawabe T."/>
            <person name="Nakagawa S."/>
        </authorList>
    </citation>
    <scope>NUCLEOTIDE SEQUENCE [LARGE SCALE GENOMIC DNA]</scope>
    <source>
        <strain evidence="2 3">AC55</strain>
    </source>
</reference>
<keyword evidence="3" id="KW-1185">Reference proteome</keyword>
<proteinExistence type="predicted"/>
<dbReference type="InterPro" id="IPR012902">
    <property type="entry name" value="N_methyl_site"/>
</dbReference>